<dbReference type="RefSeq" id="WP_186746161.1">
    <property type="nucleotide sequence ID" value="NZ_CP060394.1"/>
</dbReference>
<name>A0A7G8BNS0_9BACT</name>
<evidence type="ECO:0000313" key="2">
    <source>
        <dbReference type="EMBL" id="QNI34190.1"/>
    </source>
</evidence>
<protein>
    <submittedName>
        <fullName evidence="2">Uncharacterized protein</fullName>
    </submittedName>
</protein>
<keyword evidence="3" id="KW-1185">Reference proteome</keyword>
<dbReference type="EMBL" id="CP060394">
    <property type="protein sequence ID" value="QNI34190.1"/>
    <property type="molecule type" value="Genomic_DNA"/>
</dbReference>
<evidence type="ECO:0000313" key="3">
    <source>
        <dbReference type="Proteomes" id="UP000515312"/>
    </source>
</evidence>
<keyword evidence="1" id="KW-0472">Membrane</keyword>
<accession>A0A7G8BNS0</accession>
<organism evidence="2 3">
    <name type="scientific">Alloacidobacterium dinghuense</name>
    <dbReference type="NCBI Taxonomy" id="2763107"/>
    <lineage>
        <taxon>Bacteria</taxon>
        <taxon>Pseudomonadati</taxon>
        <taxon>Acidobacteriota</taxon>
        <taxon>Terriglobia</taxon>
        <taxon>Terriglobales</taxon>
        <taxon>Acidobacteriaceae</taxon>
        <taxon>Alloacidobacterium</taxon>
    </lineage>
</organism>
<reference evidence="2 3" key="1">
    <citation type="submission" date="2020-08" db="EMBL/GenBank/DDBJ databases">
        <title>Edaphobacter telluris sp. nov. and Acidobacterium dinghuensis sp. nov., two acidobacteria isolated from forest soil.</title>
        <authorList>
            <person name="Fu J."/>
            <person name="Qiu L."/>
        </authorList>
    </citation>
    <scope>NUCLEOTIDE SEQUENCE [LARGE SCALE GENOMIC DNA]</scope>
    <source>
        <strain evidence="2">4Y35</strain>
    </source>
</reference>
<dbReference type="AlphaFoldDB" id="A0A7G8BNS0"/>
<keyword evidence="1" id="KW-0812">Transmembrane</keyword>
<gene>
    <name evidence="2" type="ORF">H7849_09970</name>
</gene>
<sequence length="220" mass="24738">MRISWRLWLRVILLVIVVVLIFVRFLWHRHPKTMATRSVTDLAVSSPLNQSGGDPAPADAYEVYSALYQAPMQDPLVFAQNSVTDIPQVNGSCLKPSTPEEHELTDAFVAANRQSHRWEQKFSISQGYRLLPHDEVGQVLSCLATHGRDAARCDSYKQVRFVRFLGVPGLDHTHTHALVSVIKSCGGYCGNGGIFAVEKTENTWQRSATTDFTRDCSWMY</sequence>
<feature type="transmembrane region" description="Helical" evidence="1">
    <location>
        <begin position="7"/>
        <end position="27"/>
    </location>
</feature>
<keyword evidence="1" id="KW-1133">Transmembrane helix</keyword>
<dbReference type="Proteomes" id="UP000515312">
    <property type="component" value="Chromosome"/>
</dbReference>
<evidence type="ECO:0000256" key="1">
    <source>
        <dbReference type="SAM" id="Phobius"/>
    </source>
</evidence>
<dbReference type="KEGG" id="adin:H7849_09970"/>
<proteinExistence type="predicted"/>